<dbReference type="AlphaFoldDB" id="A0A4Y8MJS0"/>
<proteinExistence type="predicted"/>
<dbReference type="Proteomes" id="UP000297385">
    <property type="component" value="Unassembled WGS sequence"/>
</dbReference>
<reference evidence="1 2" key="1">
    <citation type="submission" date="2019-03" db="EMBL/GenBank/DDBJ databases">
        <title>Complete Genome Sequence of Paraburkholderia dipogonis ICMP 19430T, a Nitrogen-fixing Symbiont of the South African Invasive Legume Dipogon lignosus in New Zealand.</title>
        <authorList>
            <person name="De Meyer S.E."/>
        </authorList>
    </citation>
    <scope>NUCLEOTIDE SEQUENCE [LARGE SCALE GENOMIC DNA]</scope>
    <source>
        <strain evidence="1 2">ICMP 19430</strain>
    </source>
</reference>
<evidence type="ECO:0000313" key="1">
    <source>
        <dbReference type="EMBL" id="TFE37644.1"/>
    </source>
</evidence>
<evidence type="ECO:0000313" key="2">
    <source>
        <dbReference type="Proteomes" id="UP000297385"/>
    </source>
</evidence>
<comment type="caution">
    <text evidence="1">The sequence shown here is derived from an EMBL/GenBank/DDBJ whole genome shotgun (WGS) entry which is preliminary data.</text>
</comment>
<sequence>MSYYPTYSEHLVALARAYDRAALAVRASNWHLASLRDDSEFFFAGDDSLSDWTRVRIELLEDQLPAMASVLNLMIVAESKPWFDIPASSAAEVSMPAEIEKLLEDLVKERFHYQEDLKDDAVASMADSMTDNHLILFEGEGYLIPRSIPTSFIEIWWRRYWYRSYPDGYYEMAMVENPAYGWDCYGHER</sequence>
<accession>A0A4Y8MJS0</accession>
<gene>
    <name evidence="1" type="ORF">E2553_40255</name>
</gene>
<name>A0A4Y8MJS0_9BURK</name>
<dbReference type="GeneID" id="97309480"/>
<protein>
    <submittedName>
        <fullName evidence="1">Uncharacterized protein</fullName>
    </submittedName>
</protein>
<dbReference type="RefSeq" id="WP_134466166.1">
    <property type="nucleotide sequence ID" value="NZ_JBHMFL010000152.1"/>
</dbReference>
<dbReference type="EMBL" id="SNVI01000005">
    <property type="protein sequence ID" value="TFE37644.1"/>
    <property type="molecule type" value="Genomic_DNA"/>
</dbReference>
<organism evidence="1 2">
    <name type="scientific">Paraburkholderia dipogonis</name>
    <dbReference type="NCBI Taxonomy" id="1211383"/>
    <lineage>
        <taxon>Bacteria</taxon>
        <taxon>Pseudomonadati</taxon>
        <taxon>Pseudomonadota</taxon>
        <taxon>Betaproteobacteria</taxon>
        <taxon>Burkholderiales</taxon>
        <taxon>Burkholderiaceae</taxon>
        <taxon>Paraburkholderia</taxon>
    </lineage>
</organism>